<dbReference type="PANTHER" id="PTHR12215">
    <property type="entry name" value="PHOSPHOPANTETHEINE TRANSFERASE"/>
    <property type="match status" value="1"/>
</dbReference>
<name>A0A9X7BLP6_BACTU</name>
<dbReference type="GO" id="GO:0008897">
    <property type="term" value="F:holo-[acyl-carrier-protein] synthase activity"/>
    <property type="evidence" value="ECO:0007669"/>
    <property type="project" value="InterPro"/>
</dbReference>
<dbReference type="GO" id="GO:0000287">
    <property type="term" value="F:magnesium ion binding"/>
    <property type="evidence" value="ECO:0007669"/>
    <property type="project" value="InterPro"/>
</dbReference>
<evidence type="ECO:0000313" key="5">
    <source>
        <dbReference type="EMBL" id="PFV27994.1"/>
    </source>
</evidence>
<organism evidence="5 6">
    <name type="scientific">Bacillus thuringiensis</name>
    <dbReference type="NCBI Taxonomy" id="1428"/>
    <lineage>
        <taxon>Bacteria</taxon>
        <taxon>Bacillati</taxon>
        <taxon>Bacillota</taxon>
        <taxon>Bacilli</taxon>
        <taxon>Bacillales</taxon>
        <taxon>Bacillaceae</taxon>
        <taxon>Bacillus</taxon>
        <taxon>Bacillus cereus group</taxon>
    </lineage>
</organism>
<keyword evidence="2 5" id="KW-0808">Transferase</keyword>
<reference evidence="5 6" key="1">
    <citation type="submission" date="2017-09" db="EMBL/GenBank/DDBJ databases">
        <title>Large-scale bioinformatics analysis of Bacillus genomes uncovers conserved roles of natural products in bacterial physiology.</title>
        <authorList>
            <consortium name="Agbiome Team Llc"/>
            <person name="Bleich R.M."/>
            <person name="Grubbs K.J."/>
            <person name="Santa Maria K.C."/>
            <person name="Allen S.E."/>
            <person name="Farag S."/>
            <person name="Shank E.A."/>
            <person name="Bowers A."/>
        </authorList>
    </citation>
    <scope>NUCLEOTIDE SEQUENCE [LARGE SCALE GENOMIC DNA]</scope>
    <source>
        <strain evidence="5 6">AFS060060</strain>
    </source>
</reference>
<evidence type="ECO:0000313" key="6">
    <source>
        <dbReference type="Proteomes" id="UP000223366"/>
    </source>
</evidence>
<dbReference type="InterPro" id="IPR055066">
    <property type="entry name" value="AASDHPPT_N"/>
</dbReference>
<dbReference type="GO" id="GO:0005829">
    <property type="term" value="C:cytosol"/>
    <property type="evidence" value="ECO:0007669"/>
    <property type="project" value="TreeGrafter"/>
</dbReference>
<dbReference type="PANTHER" id="PTHR12215:SF10">
    <property type="entry name" value="L-AMINOADIPATE-SEMIALDEHYDE DEHYDROGENASE-PHOSPHOPANTETHEINYL TRANSFERASE"/>
    <property type="match status" value="1"/>
</dbReference>
<dbReference type="Pfam" id="PF01648">
    <property type="entry name" value="ACPS"/>
    <property type="match status" value="1"/>
</dbReference>
<evidence type="ECO:0000259" key="4">
    <source>
        <dbReference type="Pfam" id="PF22624"/>
    </source>
</evidence>
<evidence type="ECO:0000256" key="2">
    <source>
        <dbReference type="ARBA" id="ARBA00022679"/>
    </source>
</evidence>
<dbReference type="EMBL" id="NVDU01000049">
    <property type="protein sequence ID" value="PFV27994.1"/>
    <property type="molecule type" value="Genomic_DNA"/>
</dbReference>
<dbReference type="Gene3D" id="3.90.470.20">
    <property type="entry name" value="4'-phosphopantetheinyl transferase domain"/>
    <property type="match status" value="2"/>
</dbReference>
<dbReference type="RefSeq" id="WP_097962006.1">
    <property type="nucleotide sequence ID" value="NZ_NUHS01000010.1"/>
</dbReference>
<feature type="domain" description="4'-phosphopantetheinyl transferase" evidence="3">
    <location>
        <begin position="102"/>
        <end position="206"/>
    </location>
</feature>
<comment type="similarity">
    <text evidence="1">Belongs to the P-Pant transferase superfamily. Gsp/Sfp/HetI/AcpT family.</text>
</comment>
<dbReference type="InterPro" id="IPR037143">
    <property type="entry name" value="4-PPantetheinyl_Trfase_dom_sf"/>
</dbReference>
<dbReference type="InterPro" id="IPR050559">
    <property type="entry name" value="P-Pant_transferase_sf"/>
</dbReference>
<evidence type="ECO:0000256" key="1">
    <source>
        <dbReference type="ARBA" id="ARBA00010990"/>
    </source>
</evidence>
<dbReference type="Pfam" id="PF22624">
    <property type="entry name" value="AASDHPPT_N"/>
    <property type="match status" value="1"/>
</dbReference>
<evidence type="ECO:0000259" key="3">
    <source>
        <dbReference type="Pfam" id="PF01648"/>
    </source>
</evidence>
<dbReference type="GO" id="GO:0019878">
    <property type="term" value="P:lysine biosynthetic process via aminoadipic acid"/>
    <property type="evidence" value="ECO:0007669"/>
    <property type="project" value="TreeGrafter"/>
</dbReference>
<feature type="domain" description="4'-phosphopantetheinyl transferase N-terminal" evidence="4">
    <location>
        <begin position="15"/>
        <end position="98"/>
    </location>
</feature>
<comment type="caution">
    <text evidence="5">The sequence shown here is derived from an EMBL/GenBank/DDBJ whole genome shotgun (WGS) entry which is preliminary data.</text>
</comment>
<dbReference type="Proteomes" id="UP000223366">
    <property type="component" value="Unassembled WGS sequence"/>
</dbReference>
<sequence>MKLYAVDILDIGKEIFDNACSLIDLDKRCKIEKFINKKDKIRTLIGEILIRTIICEDLRIRNKNIKFEKNKYGKPYLIGYNNFQFNISHSGNFLVCAVDDKPIGIDIEKVKYIEYKDIAKRFFSVSEFDYIDKEEDLPTQLNKFYEIWTLKESYIKCCGQGLSIPLKSFSIDIDKYENIKVKIPNQYTEHVFRRFDIDSGYKISVCSVNKEIPNNIKMIDQNSLIDYFRLEL</sequence>
<accession>A0A9X7BLP6</accession>
<dbReference type="AlphaFoldDB" id="A0A9X7BLP6"/>
<dbReference type="InterPro" id="IPR008278">
    <property type="entry name" value="4-PPantetheinyl_Trfase_dom"/>
</dbReference>
<dbReference type="SUPFAM" id="SSF56214">
    <property type="entry name" value="4'-phosphopantetheinyl transferase"/>
    <property type="match status" value="2"/>
</dbReference>
<proteinExistence type="inferred from homology"/>
<gene>
    <name evidence="5" type="ORF">COK99_22435</name>
</gene>
<protein>
    <submittedName>
        <fullName evidence="5">4-phosphopantetheinyl transferase</fullName>
    </submittedName>
</protein>